<gene>
    <name evidence="1" type="ORF">I7X30_08675</name>
</gene>
<sequence>MKYFNKEKFKDWEVDTQYVPIGDVQYFKKGNKRVQLLFNYKDNEVQIEESDEITPYTRWATYNLETEVQTAVGQSFFDIDYGIWRFYSKIGKLEKEVNQDENYKFSIRQLIEKVKKEYHINLELKEERGYVSRFNENGKYYYHLELLPNSIYTKPTQHIMIDGQTGKDLFKIDIIYTRDGSEKDPIYEFLKSLKEKNKTKTTTFNGKTYTEEEWKAFEQEQWEKYQANRSKKGFLDWLFG</sequence>
<dbReference type="RefSeq" id="WP_198466766.1">
    <property type="nucleotide sequence ID" value="NZ_JAEFDC010000006.1"/>
</dbReference>
<evidence type="ECO:0000313" key="1">
    <source>
        <dbReference type="EMBL" id="MBI1647128.1"/>
    </source>
</evidence>
<keyword evidence="2" id="KW-1185">Reference proteome</keyword>
<reference evidence="1 2" key="1">
    <citation type="journal article" date="2021" name="Int. J. Syst. Evol. Microbiol.">
        <title>Capnocytophaga periodontitidis sp. nov., isolated from subgingival plaque of periodontitis patient.</title>
        <authorList>
            <person name="Zhang Y."/>
            <person name="Qiao D."/>
            <person name="Shi W."/>
            <person name="Wu D."/>
            <person name="Cai M."/>
        </authorList>
    </citation>
    <scope>NUCLEOTIDE SEQUENCE [LARGE SCALE GENOMIC DNA]</scope>
    <source>
        <strain evidence="1 2">051621</strain>
    </source>
</reference>
<organism evidence="1 2">
    <name type="scientific">Capnocytophaga periodontitidis</name>
    <dbReference type="NCBI Taxonomy" id="2795027"/>
    <lineage>
        <taxon>Bacteria</taxon>
        <taxon>Pseudomonadati</taxon>
        <taxon>Bacteroidota</taxon>
        <taxon>Flavobacteriia</taxon>
        <taxon>Flavobacteriales</taxon>
        <taxon>Flavobacteriaceae</taxon>
        <taxon>Capnocytophaga</taxon>
    </lineage>
</organism>
<name>A0ABS0SMZ2_9FLAO</name>
<comment type="caution">
    <text evidence="1">The sequence shown here is derived from an EMBL/GenBank/DDBJ whole genome shotgun (WGS) entry which is preliminary data.</text>
</comment>
<accession>A0ABS0SMZ2</accession>
<protein>
    <submittedName>
        <fullName evidence="1">Uncharacterized protein</fullName>
    </submittedName>
</protein>
<dbReference type="EMBL" id="JAEFDC010000006">
    <property type="protein sequence ID" value="MBI1647128.1"/>
    <property type="molecule type" value="Genomic_DNA"/>
</dbReference>
<proteinExistence type="predicted"/>
<evidence type="ECO:0000313" key="2">
    <source>
        <dbReference type="Proteomes" id="UP000641139"/>
    </source>
</evidence>
<dbReference type="Proteomes" id="UP000641139">
    <property type="component" value="Unassembled WGS sequence"/>
</dbReference>